<feature type="region of interest" description="Disordered" evidence="1">
    <location>
        <begin position="1"/>
        <end position="20"/>
    </location>
</feature>
<dbReference type="Proteomes" id="UP000735302">
    <property type="component" value="Unassembled WGS sequence"/>
</dbReference>
<accession>A0AAV4AMM2</accession>
<keyword evidence="2" id="KW-0812">Transmembrane</keyword>
<evidence type="ECO:0000313" key="4">
    <source>
        <dbReference type="Proteomes" id="UP000735302"/>
    </source>
</evidence>
<evidence type="ECO:0000313" key="3">
    <source>
        <dbReference type="EMBL" id="GFO08600.1"/>
    </source>
</evidence>
<keyword evidence="4" id="KW-1185">Reference proteome</keyword>
<organism evidence="3 4">
    <name type="scientific">Plakobranchus ocellatus</name>
    <dbReference type="NCBI Taxonomy" id="259542"/>
    <lineage>
        <taxon>Eukaryota</taxon>
        <taxon>Metazoa</taxon>
        <taxon>Spiralia</taxon>
        <taxon>Lophotrochozoa</taxon>
        <taxon>Mollusca</taxon>
        <taxon>Gastropoda</taxon>
        <taxon>Heterobranchia</taxon>
        <taxon>Euthyneura</taxon>
        <taxon>Panpulmonata</taxon>
        <taxon>Sacoglossa</taxon>
        <taxon>Placobranchoidea</taxon>
        <taxon>Plakobranchidae</taxon>
        <taxon>Plakobranchus</taxon>
    </lineage>
</organism>
<gene>
    <name evidence="3" type="ORF">PoB_003510500</name>
</gene>
<proteinExistence type="predicted"/>
<evidence type="ECO:0000256" key="1">
    <source>
        <dbReference type="SAM" id="MobiDB-lite"/>
    </source>
</evidence>
<feature type="transmembrane region" description="Helical" evidence="2">
    <location>
        <begin position="165"/>
        <end position="185"/>
    </location>
</feature>
<evidence type="ECO:0000256" key="2">
    <source>
        <dbReference type="SAM" id="Phobius"/>
    </source>
</evidence>
<dbReference type="AlphaFoldDB" id="A0AAV4AMM2"/>
<comment type="caution">
    <text evidence="3">The sequence shown here is derived from an EMBL/GenBank/DDBJ whole genome shotgun (WGS) entry which is preliminary data.</text>
</comment>
<protein>
    <submittedName>
        <fullName evidence="3">Uncharacterized protein</fullName>
    </submittedName>
</protein>
<reference evidence="3 4" key="1">
    <citation type="journal article" date="2021" name="Elife">
        <title>Chloroplast acquisition without the gene transfer in kleptoplastic sea slugs, Plakobranchus ocellatus.</title>
        <authorList>
            <person name="Maeda T."/>
            <person name="Takahashi S."/>
            <person name="Yoshida T."/>
            <person name="Shimamura S."/>
            <person name="Takaki Y."/>
            <person name="Nagai Y."/>
            <person name="Toyoda A."/>
            <person name="Suzuki Y."/>
            <person name="Arimoto A."/>
            <person name="Ishii H."/>
            <person name="Satoh N."/>
            <person name="Nishiyama T."/>
            <person name="Hasebe M."/>
            <person name="Maruyama T."/>
            <person name="Minagawa J."/>
            <person name="Obokata J."/>
            <person name="Shigenobu S."/>
        </authorList>
    </citation>
    <scope>NUCLEOTIDE SEQUENCE [LARGE SCALE GENOMIC DNA]</scope>
</reference>
<sequence>MWKQNASARHKSPKTVERSRSRSRSHVCIILPPHASRIWLYAATPYWKILQPNIDIQRIKGKAVYSAGLGAAPVLLLLLLCTASDGGDKRAGELQTRPGTCSVVRAPCPASSQQSPWFTRSVTGLESGPSARCPAAPRRCSGSEIPGLVFHSRAAHVAWTSRAHVSSVVVVAVVVVLVGVFGTCAEDVHLVSFH</sequence>
<name>A0AAV4AMM2_9GAST</name>
<keyword evidence="2" id="KW-0472">Membrane</keyword>
<dbReference type="EMBL" id="BLXT01003971">
    <property type="protein sequence ID" value="GFO08600.1"/>
    <property type="molecule type" value="Genomic_DNA"/>
</dbReference>
<keyword evidence="2" id="KW-1133">Transmembrane helix</keyword>